<accession>A0ABU9QMM8</accession>
<sequence>MQETVHVIVPAGKTASDIARIRARGAAMFRRLSSCLNALAVAFSCLLPGQAKAADRLPALGADSSQVSVSGLSAGAFMAVQYAVAYSKSVIGAGIIAGGPYYCAAGNPLNIGVCMGQSMWGGPNPAFMAQFAHDFGESGAIDPLVNLQREKIYVFSGNDDMVVRQPAVDATVEFFRQLGVPAANLTYVNTVAAGHAFISPLQSTTNACSANASPYVSHCKVGNEPYDQAGALLAFIYEGIRPPAGSLTGSPTDSLTGSLITFDQTEFAGTFAAMSSEGIAYVPQYCSQNPGCRIHVVFHGCLQSAEQVRKNTTYDNWADQNRIVVVYPQVSGSSAPSGCWDWYGYTGADYAWKTGQQLQAVRAMVNRLTSRR</sequence>
<keyword evidence="1" id="KW-0732">Signal</keyword>
<dbReference type="PANTHER" id="PTHR42972:SF8">
    <property type="entry name" value="POLYHYDROXYBUTYRATE DEPOLYMERASE"/>
    <property type="match status" value="1"/>
</dbReference>
<gene>
    <name evidence="3" type="ORF">V4C55_33710</name>
</gene>
<evidence type="ECO:0000313" key="3">
    <source>
        <dbReference type="EMBL" id="MEM5290687.1"/>
    </source>
</evidence>
<dbReference type="PANTHER" id="PTHR42972">
    <property type="entry name" value="TOL-PAL SYSTEM PROTEIN TOLB"/>
    <property type="match status" value="1"/>
</dbReference>
<comment type="caution">
    <text evidence="3">The sequence shown here is derived from an EMBL/GenBank/DDBJ whole genome shotgun (WGS) entry which is preliminary data.</text>
</comment>
<dbReference type="Pfam" id="PF10503">
    <property type="entry name" value="Esterase_PHB"/>
    <property type="match status" value="1"/>
</dbReference>
<dbReference type="Proteomes" id="UP001494588">
    <property type="component" value="Unassembled WGS sequence"/>
</dbReference>
<evidence type="ECO:0000256" key="2">
    <source>
        <dbReference type="ARBA" id="ARBA00022801"/>
    </source>
</evidence>
<dbReference type="InterPro" id="IPR029058">
    <property type="entry name" value="AB_hydrolase_fold"/>
</dbReference>
<organism evidence="3 4">
    <name type="scientific">Paraburkholderia sabiae</name>
    <dbReference type="NCBI Taxonomy" id="273251"/>
    <lineage>
        <taxon>Bacteria</taxon>
        <taxon>Pseudomonadati</taxon>
        <taxon>Pseudomonadota</taxon>
        <taxon>Betaproteobacteria</taxon>
        <taxon>Burkholderiales</taxon>
        <taxon>Burkholderiaceae</taxon>
        <taxon>Paraburkholderia</taxon>
    </lineage>
</organism>
<dbReference type="InterPro" id="IPR010126">
    <property type="entry name" value="Esterase_phb"/>
</dbReference>
<name>A0ABU9QMM8_9BURK</name>
<evidence type="ECO:0000313" key="4">
    <source>
        <dbReference type="Proteomes" id="UP001494588"/>
    </source>
</evidence>
<keyword evidence="2" id="KW-0378">Hydrolase</keyword>
<reference evidence="3 4" key="1">
    <citation type="submission" date="2024-01" db="EMBL/GenBank/DDBJ databases">
        <title>The diversity of rhizobia nodulating Mimosa spp. in eleven states of Brazil covering several biomes is determined by host plant, location, and edaphic factors.</title>
        <authorList>
            <person name="Rouws L."/>
            <person name="Barauna A."/>
            <person name="Beukes C."/>
            <person name="De Faria S.M."/>
            <person name="Gross E."/>
            <person name="Dos Reis Junior F.B."/>
            <person name="Simon M."/>
            <person name="Maluk M."/>
            <person name="Odee D.W."/>
            <person name="Kenicer G."/>
            <person name="Young J.P.W."/>
            <person name="Reis V.M."/>
            <person name="Zilli J."/>
            <person name="James E.K."/>
        </authorList>
    </citation>
    <scope>NUCLEOTIDE SEQUENCE [LARGE SCALE GENOMIC DNA]</scope>
    <source>
        <strain evidence="3 4">JPY77</strain>
    </source>
</reference>
<evidence type="ECO:0000256" key="1">
    <source>
        <dbReference type="ARBA" id="ARBA00022729"/>
    </source>
</evidence>
<dbReference type="SUPFAM" id="SSF53474">
    <property type="entry name" value="alpha/beta-Hydrolases"/>
    <property type="match status" value="1"/>
</dbReference>
<proteinExistence type="predicted"/>
<dbReference type="Gene3D" id="3.40.50.1820">
    <property type="entry name" value="alpha/beta hydrolase"/>
    <property type="match status" value="2"/>
</dbReference>
<keyword evidence="4" id="KW-1185">Reference proteome</keyword>
<protein>
    <submittedName>
        <fullName evidence="3">PHB depolymerase family esterase</fullName>
    </submittedName>
</protein>
<dbReference type="EMBL" id="JAZHGC010000039">
    <property type="protein sequence ID" value="MEM5290687.1"/>
    <property type="molecule type" value="Genomic_DNA"/>
</dbReference>